<dbReference type="InterPro" id="IPR009057">
    <property type="entry name" value="Homeodomain-like_sf"/>
</dbReference>
<gene>
    <name evidence="4" type="ORF">FSARC_6400</name>
</gene>
<evidence type="ECO:0000259" key="2">
    <source>
        <dbReference type="PROSITE" id="PS50090"/>
    </source>
</evidence>
<feature type="domain" description="Myb-like" evidence="2">
    <location>
        <begin position="9"/>
        <end position="58"/>
    </location>
</feature>
<dbReference type="InterPro" id="IPR001005">
    <property type="entry name" value="SANT/Myb"/>
</dbReference>
<dbReference type="EMBL" id="JABEXW010000324">
    <property type="protein sequence ID" value="KAF4965836.1"/>
    <property type="molecule type" value="Genomic_DNA"/>
</dbReference>
<keyword evidence="5" id="KW-1185">Reference proteome</keyword>
<dbReference type="AlphaFoldDB" id="A0A8H4X9D9"/>
<dbReference type="PROSITE" id="PS50090">
    <property type="entry name" value="MYB_LIKE"/>
    <property type="match status" value="1"/>
</dbReference>
<protein>
    <recommendedName>
        <fullName evidence="6">DRPLA protein</fullName>
    </recommendedName>
</protein>
<evidence type="ECO:0000313" key="4">
    <source>
        <dbReference type="EMBL" id="KAF4965836.1"/>
    </source>
</evidence>
<evidence type="ECO:0008006" key="6">
    <source>
        <dbReference type="Google" id="ProtNLM"/>
    </source>
</evidence>
<dbReference type="Pfam" id="PF00249">
    <property type="entry name" value="Myb_DNA-binding"/>
    <property type="match status" value="1"/>
</dbReference>
<sequence>MSSDVVQELPANKRKMWTPEENTLIIELQSKRMPWKDVAKHLPGRTPLGCRQHYNVYLAKEDAVEEEHKAKLAKLYESSREEMWTPIAKNMGVPWQAAEDMHWQLGKTYMDQRRAGVVPFSLDIINIDGNKNDRCSSSRSVSPQLHDGILQDPGAPSAPTVFSNPTLSPQSGLLQVSPPLSGDHYPPPIRIGSDPEPATTSNCWYAPRGR</sequence>
<organism evidence="4 5">
    <name type="scientific">Fusarium sarcochroum</name>
    <dbReference type="NCBI Taxonomy" id="1208366"/>
    <lineage>
        <taxon>Eukaryota</taxon>
        <taxon>Fungi</taxon>
        <taxon>Dikarya</taxon>
        <taxon>Ascomycota</taxon>
        <taxon>Pezizomycotina</taxon>
        <taxon>Sordariomycetes</taxon>
        <taxon>Hypocreomycetidae</taxon>
        <taxon>Hypocreales</taxon>
        <taxon>Nectriaceae</taxon>
        <taxon>Fusarium</taxon>
        <taxon>Fusarium lateritium species complex</taxon>
    </lineage>
</organism>
<dbReference type="SUPFAM" id="SSF46689">
    <property type="entry name" value="Homeodomain-like"/>
    <property type="match status" value="1"/>
</dbReference>
<evidence type="ECO:0000313" key="5">
    <source>
        <dbReference type="Proteomes" id="UP000622797"/>
    </source>
</evidence>
<evidence type="ECO:0000259" key="3">
    <source>
        <dbReference type="PROSITE" id="PS51294"/>
    </source>
</evidence>
<dbReference type="CDD" id="cd00167">
    <property type="entry name" value="SANT"/>
    <property type="match status" value="1"/>
</dbReference>
<dbReference type="Gene3D" id="1.10.10.60">
    <property type="entry name" value="Homeodomain-like"/>
    <property type="match status" value="1"/>
</dbReference>
<feature type="region of interest" description="Disordered" evidence="1">
    <location>
        <begin position="133"/>
        <end position="210"/>
    </location>
</feature>
<dbReference type="PROSITE" id="PS51294">
    <property type="entry name" value="HTH_MYB"/>
    <property type="match status" value="1"/>
</dbReference>
<dbReference type="InterPro" id="IPR017930">
    <property type="entry name" value="Myb_dom"/>
</dbReference>
<dbReference type="SMART" id="SM00717">
    <property type="entry name" value="SANT"/>
    <property type="match status" value="1"/>
</dbReference>
<reference evidence="4" key="2">
    <citation type="submission" date="2020-05" db="EMBL/GenBank/DDBJ databases">
        <authorList>
            <person name="Kim H.-S."/>
            <person name="Proctor R.H."/>
            <person name="Brown D.W."/>
        </authorList>
    </citation>
    <scope>NUCLEOTIDE SEQUENCE</scope>
    <source>
        <strain evidence="4">NRRL 20472</strain>
    </source>
</reference>
<feature type="compositionally biased region" description="Polar residues" evidence="1">
    <location>
        <begin position="160"/>
        <end position="174"/>
    </location>
</feature>
<name>A0A8H4X9D9_9HYPO</name>
<accession>A0A8H4X9D9</accession>
<evidence type="ECO:0000256" key="1">
    <source>
        <dbReference type="SAM" id="MobiDB-lite"/>
    </source>
</evidence>
<comment type="caution">
    <text evidence="4">The sequence shown here is derived from an EMBL/GenBank/DDBJ whole genome shotgun (WGS) entry which is preliminary data.</text>
</comment>
<reference evidence="4" key="1">
    <citation type="journal article" date="2020" name="BMC Genomics">
        <title>Correction to: Identification and distribution of gene clusters required for synthesis of sphingolipid metabolism inhibitors in diverse species of the filamentous fungus Fusarium.</title>
        <authorList>
            <person name="Kim H.S."/>
            <person name="Lohmar J.M."/>
            <person name="Busman M."/>
            <person name="Brown D.W."/>
            <person name="Naumann T.A."/>
            <person name="Divon H.H."/>
            <person name="Lysoe E."/>
            <person name="Uhlig S."/>
            <person name="Proctor R.H."/>
        </authorList>
    </citation>
    <scope>NUCLEOTIDE SEQUENCE</scope>
    <source>
        <strain evidence="4">NRRL 20472</strain>
    </source>
</reference>
<dbReference type="OrthoDB" id="2350934at2759"/>
<dbReference type="Proteomes" id="UP000622797">
    <property type="component" value="Unassembled WGS sequence"/>
</dbReference>
<proteinExistence type="predicted"/>
<feature type="domain" description="HTH myb-type" evidence="3">
    <location>
        <begin position="13"/>
        <end position="62"/>
    </location>
</feature>